<proteinExistence type="predicted"/>
<dbReference type="AlphaFoldDB" id="A0A6C0LHX1"/>
<dbReference type="EMBL" id="MN740474">
    <property type="protein sequence ID" value="QHU28752.1"/>
    <property type="molecule type" value="Genomic_DNA"/>
</dbReference>
<sequence length="167" mass="19273">MSGGNANFNRLTANDAKIDDLTVSDIKLTGNNLPSISTDSPFNVGDVLVTKTIKTILVVNSFSKLSDTKIETLHDNEFIAKVEFNKIIDDNDLHTTYLCNFETKTGRYYPNIIYTFNKRLNRLSHVRNSVPDGRNEYEIYWFEEKDLGIMARSLSHYKRQISEWKRV</sequence>
<reference evidence="1" key="1">
    <citation type="journal article" date="2020" name="Nature">
        <title>Giant virus diversity and host interactions through global metagenomics.</title>
        <authorList>
            <person name="Schulz F."/>
            <person name="Roux S."/>
            <person name="Paez-Espino D."/>
            <person name="Jungbluth S."/>
            <person name="Walsh D.A."/>
            <person name="Denef V.J."/>
            <person name="McMahon K.D."/>
            <person name="Konstantinidis K.T."/>
            <person name="Eloe-Fadrosh E.A."/>
            <person name="Kyrpides N.C."/>
            <person name="Woyke T."/>
        </authorList>
    </citation>
    <scope>NUCLEOTIDE SEQUENCE</scope>
    <source>
        <strain evidence="1">GVMAG-M-3300027791-30</strain>
    </source>
</reference>
<organism evidence="1">
    <name type="scientific">viral metagenome</name>
    <dbReference type="NCBI Taxonomy" id="1070528"/>
    <lineage>
        <taxon>unclassified sequences</taxon>
        <taxon>metagenomes</taxon>
        <taxon>organismal metagenomes</taxon>
    </lineage>
</organism>
<name>A0A6C0LHX1_9ZZZZ</name>
<evidence type="ECO:0000313" key="1">
    <source>
        <dbReference type="EMBL" id="QHU28752.1"/>
    </source>
</evidence>
<accession>A0A6C0LHX1</accession>
<protein>
    <submittedName>
        <fullName evidence="1">Uncharacterized protein</fullName>
    </submittedName>
</protein>